<dbReference type="AlphaFoldDB" id="A0A0F6ML87"/>
<dbReference type="EMBL" id="AGDY01000010">
    <property type="protein sequence ID" value="EMB19758.1"/>
    <property type="molecule type" value="Genomic_DNA"/>
</dbReference>
<dbReference type="InterPro" id="IPR031807">
    <property type="entry name" value="HicB-like"/>
</dbReference>
<accession>A0A0F6ML87</accession>
<dbReference type="Proteomes" id="UP000011701">
    <property type="component" value="Chromosome"/>
</dbReference>
<protein>
    <recommendedName>
        <fullName evidence="1">HicB-like antitoxin of toxin-antitoxin system domain-containing protein</fullName>
    </recommendedName>
</protein>
<dbReference type="SUPFAM" id="SSF143100">
    <property type="entry name" value="TTHA1013/TTHA0281-like"/>
    <property type="match status" value="1"/>
</dbReference>
<reference evidence="2" key="1">
    <citation type="submission" date="2012-01" db="EMBL/GenBank/DDBJ databases">
        <title>The Genome Sequence of Treponema denticola OTK.</title>
        <authorList>
            <consortium name="The Broad Institute Genome Sequencing Platform"/>
            <person name="Earl A."/>
            <person name="Ward D."/>
            <person name="Feldgarden M."/>
            <person name="Gevers D."/>
            <person name="Blanton J.M."/>
            <person name="Fenno C.J."/>
            <person name="Baranova O.V."/>
            <person name="Mathney J."/>
            <person name="Dewhirst F.E."/>
            <person name="Izard J."/>
            <person name="Young S.K."/>
            <person name="Zeng Q."/>
            <person name="Gargeya S."/>
            <person name="Fitzgerald M."/>
            <person name="Haas B."/>
            <person name="Abouelleil A."/>
            <person name="Alvarado L."/>
            <person name="Arachchi H.M."/>
            <person name="Berlin A."/>
            <person name="Chapman S.B."/>
            <person name="Gearin G."/>
            <person name="Goldberg J."/>
            <person name="Griggs A."/>
            <person name="Gujja S."/>
            <person name="Hansen M."/>
            <person name="Heiman D."/>
            <person name="Howarth C."/>
            <person name="Larimer J."/>
            <person name="Lui A."/>
            <person name="MacDonald P.J.P."/>
            <person name="McCowen C."/>
            <person name="Montmayeur A."/>
            <person name="Murphy C."/>
            <person name="Neiman D."/>
            <person name="Pearson M."/>
            <person name="Priest M."/>
            <person name="Roberts A."/>
            <person name="Saif S."/>
            <person name="Shea T."/>
            <person name="Sisk P."/>
            <person name="Stolte C."/>
            <person name="Sykes S."/>
            <person name="Wortman J."/>
            <person name="Nusbaum C."/>
            <person name="Birren B."/>
        </authorList>
    </citation>
    <scope>NUCLEOTIDE SEQUENCE [LARGE SCALE GENOMIC DNA]</scope>
    <source>
        <strain evidence="2">OTK</strain>
    </source>
</reference>
<dbReference type="Gene3D" id="3.30.160.250">
    <property type="match status" value="1"/>
</dbReference>
<organism evidence="2">
    <name type="scientific">Treponema denticola OTK</name>
    <dbReference type="NCBI Taxonomy" id="999434"/>
    <lineage>
        <taxon>Bacteria</taxon>
        <taxon>Pseudomonadati</taxon>
        <taxon>Spirochaetota</taxon>
        <taxon>Spirochaetia</taxon>
        <taxon>Spirochaetales</taxon>
        <taxon>Treponemataceae</taxon>
        <taxon>Treponema</taxon>
    </lineage>
</organism>
<dbReference type="InterPro" id="IPR035069">
    <property type="entry name" value="TTHA1013/TTHA0281-like"/>
</dbReference>
<dbReference type="PANTHER" id="PTHR34504:SF2">
    <property type="entry name" value="UPF0150 PROTEIN SSL0259"/>
    <property type="match status" value="1"/>
</dbReference>
<gene>
    <name evidence="2" type="ORF">HMPREF9723_02455</name>
</gene>
<name>A0A0F6ML87_TREDN</name>
<evidence type="ECO:0000313" key="2">
    <source>
        <dbReference type="EMBL" id="EMB19758.1"/>
    </source>
</evidence>
<dbReference type="RefSeq" id="WP_002671421.1">
    <property type="nucleotide sequence ID" value="NZ_CM001797.1"/>
</dbReference>
<dbReference type="InterPro" id="IPR051404">
    <property type="entry name" value="TA_system_antitoxin"/>
</dbReference>
<sequence length="129" mass="14468">MRNKTYLAVFEPAEGGAYSVYFPHVLGCVSYGKDFIDAQKMAKEALELHIYGMEKDGEKLPVEEFSGIQTNDGDIVCAITIYPDLVKNEIDSRRVRTNCTIPYGLKLKAEQQGINFSQVLETSLKELVL</sequence>
<evidence type="ECO:0000259" key="1">
    <source>
        <dbReference type="Pfam" id="PF15919"/>
    </source>
</evidence>
<dbReference type="PATRIC" id="fig|999434.4.peg.2557"/>
<dbReference type="Pfam" id="PF15919">
    <property type="entry name" value="HicB_lk_antitox"/>
    <property type="match status" value="1"/>
</dbReference>
<dbReference type="HOGENOM" id="CLU_114047_0_2_12"/>
<feature type="domain" description="HicB-like antitoxin of toxin-antitoxin system" evidence="1">
    <location>
        <begin position="6"/>
        <end position="105"/>
    </location>
</feature>
<comment type="caution">
    <text evidence="2">The sequence shown here is derived from an EMBL/GenBank/DDBJ whole genome shotgun (WGS) entry which is preliminary data.</text>
</comment>
<proteinExistence type="predicted"/>
<dbReference type="PANTHER" id="PTHR34504">
    <property type="entry name" value="ANTITOXIN HICB"/>
    <property type="match status" value="1"/>
</dbReference>